<gene>
    <name evidence="9" type="ORF">SAMN05443575_0288</name>
</gene>
<keyword evidence="10" id="KW-1185">Reference proteome</keyword>
<feature type="transmembrane region" description="Helical" evidence="8">
    <location>
        <begin position="12"/>
        <end position="30"/>
    </location>
</feature>
<dbReference type="Proteomes" id="UP000186132">
    <property type="component" value="Unassembled WGS sequence"/>
</dbReference>
<evidence type="ECO:0000256" key="8">
    <source>
        <dbReference type="SAM" id="Phobius"/>
    </source>
</evidence>
<evidence type="ECO:0000256" key="2">
    <source>
        <dbReference type="ARBA" id="ARBA00022475"/>
    </source>
</evidence>
<organism evidence="9 10">
    <name type="scientific">Jatrophihabitans endophyticus</name>
    <dbReference type="NCBI Taxonomy" id="1206085"/>
    <lineage>
        <taxon>Bacteria</taxon>
        <taxon>Bacillati</taxon>
        <taxon>Actinomycetota</taxon>
        <taxon>Actinomycetes</taxon>
        <taxon>Jatrophihabitantales</taxon>
        <taxon>Jatrophihabitantaceae</taxon>
        <taxon>Jatrophihabitans</taxon>
    </lineage>
</organism>
<dbReference type="GO" id="GO:0005886">
    <property type="term" value="C:plasma membrane"/>
    <property type="evidence" value="ECO:0007669"/>
    <property type="project" value="UniProtKB-SubCell"/>
</dbReference>
<dbReference type="GO" id="GO:0016758">
    <property type="term" value="F:hexosyltransferase activity"/>
    <property type="evidence" value="ECO:0007669"/>
    <property type="project" value="InterPro"/>
</dbReference>
<evidence type="ECO:0000256" key="5">
    <source>
        <dbReference type="ARBA" id="ARBA00022989"/>
    </source>
</evidence>
<feature type="transmembrane region" description="Helical" evidence="8">
    <location>
        <begin position="115"/>
        <end position="134"/>
    </location>
</feature>
<evidence type="ECO:0000256" key="7">
    <source>
        <dbReference type="ARBA" id="ARBA00024033"/>
    </source>
</evidence>
<feature type="transmembrane region" description="Helical" evidence="8">
    <location>
        <begin position="192"/>
        <end position="211"/>
    </location>
</feature>
<feature type="transmembrane region" description="Helical" evidence="8">
    <location>
        <begin position="164"/>
        <end position="186"/>
    </location>
</feature>
<feature type="transmembrane region" description="Helical" evidence="8">
    <location>
        <begin position="253"/>
        <end position="276"/>
    </location>
</feature>
<evidence type="ECO:0000313" key="10">
    <source>
        <dbReference type="Proteomes" id="UP000186132"/>
    </source>
</evidence>
<evidence type="ECO:0000256" key="6">
    <source>
        <dbReference type="ARBA" id="ARBA00023136"/>
    </source>
</evidence>
<keyword evidence="5 8" id="KW-1133">Transmembrane helix</keyword>
<dbReference type="STRING" id="1206085.SAMN05443575_0288"/>
<dbReference type="InterPro" id="IPR018584">
    <property type="entry name" value="GT87"/>
</dbReference>
<proteinExistence type="inferred from homology"/>
<keyword evidence="9" id="KW-0328">Glycosyltransferase</keyword>
<dbReference type="Pfam" id="PF09594">
    <property type="entry name" value="GT87"/>
    <property type="match status" value="1"/>
</dbReference>
<evidence type="ECO:0000256" key="4">
    <source>
        <dbReference type="ARBA" id="ARBA00022692"/>
    </source>
</evidence>
<comment type="similarity">
    <text evidence="7">Belongs to the glycosyltransferase 87 family.</text>
</comment>
<keyword evidence="2" id="KW-1003">Cell membrane</keyword>
<dbReference type="RefSeq" id="WP_073385018.1">
    <property type="nucleotide sequence ID" value="NZ_FQVU01000001.1"/>
</dbReference>
<dbReference type="OrthoDB" id="9774600at2"/>
<evidence type="ECO:0000256" key="3">
    <source>
        <dbReference type="ARBA" id="ARBA00022679"/>
    </source>
</evidence>
<feature type="transmembrane region" description="Helical" evidence="8">
    <location>
        <begin position="357"/>
        <end position="379"/>
    </location>
</feature>
<feature type="transmembrane region" description="Helical" evidence="8">
    <location>
        <begin position="321"/>
        <end position="337"/>
    </location>
</feature>
<dbReference type="EMBL" id="FQVU01000001">
    <property type="protein sequence ID" value="SHF55771.1"/>
    <property type="molecule type" value="Genomic_DNA"/>
</dbReference>
<sequence>MTTALGTRFRPLVGLLAVSVVGYLVVRAAVHPSMIDFAVYRIEGDAVRHGIGLYGHLATPEGLLATYPPFAAIVFVPVALLPWTLAQVLVNVGNLALLWLVSWQSCRLVGVPRDAVPATAALLAAVAIWAEPVYTTLGNGQLNLALLALVLADFTAAPSSRLRGVGVGLAAGLKVTPIVFVAYLLFTRRYRAAATATATFVATIGVSAAVAPSDTWRYWTHYLYDTSRVGELANSTNQSVQGVLARLTRADELVPGLGLSCLVLAAAGFAVGVLAGRRLGDAQGLTCTAVAGLLGSPIAWTHHWVWCVPLTAFVLVRRPRWWPLVLVFWTFATFYLPHRAEDVLTFPWWELALTNWYALFGIAYVATVVVALRGAGACLPGRRARPRTRALTWSAPRTPSG</sequence>
<keyword evidence="4 8" id="KW-0812">Transmembrane</keyword>
<accession>A0A1M5CM34</accession>
<evidence type="ECO:0000256" key="1">
    <source>
        <dbReference type="ARBA" id="ARBA00004651"/>
    </source>
</evidence>
<name>A0A1M5CM34_9ACTN</name>
<protein>
    <submittedName>
        <fullName evidence="9">Alpha-1,2-mannosyltransferase</fullName>
    </submittedName>
</protein>
<comment type="subcellular location">
    <subcellularLocation>
        <location evidence="1">Cell membrane</location>
        <topology evidence="1">Multi-pass membrane protein</topology>
    </subcellularLocation>
</comment>
<keyword evidence="6 8" id="KW-0472">Membrane</keyword>
<feature type="transmembrane region" description="Helical" evidence="8">
    <location>
        <begin position="70"/>
        <end position="103"/>
    </location>
</feature>
<dbReference type="AlphaFoldDB" id="A0A1M5CM34"/>
<keyword evidence="3 9" id="KW-0808">Transferase</keyword>
<reference evidence="9 10" key="1">
    <citation type="submission" date="2016-11" db="EMBL/GenBank/DDBJ databases">
        <authorList>
            <person name="Jaros S."/>
            <person name="Januszkiewicz K."/>
            <person name="Wedrychowicz H."/>
        </authorList>
    </citation>
    <scope>NUCLEOTIDE SEQUENCE [LARGE SCALE GENOMIC DNA]</scope>
    <source>
        <strain evidence="9 10">DSM 45627</strain>
    </source>
</reference>
<evidence type="ECO:0000313" key="9">
    <source>
        <dbReference type="EMBL" id="SHF55771.1"/>
    </source>
</evidence>